<dbReference type="SMART" id="SM00245">
    <property type="entry name" value="TSPc"/>
    <property type="match status" value="1"/>
</dbReference>
<dbReference type="EC" id="3.4.21.-" evidence="7"/>
<evidence type="ECO:0000256" key="4">
    <source>
        <dbReference type="ARBA" id="ARBA00022670"/>
    </source>
</evidence>
<dbReference type="STRING" id="683125.SAMN05660206_104238"/>
<evidence type="ECO:0000313" key="12">
    <source>
        <dbReference type="Proteomes" id="UP000198785"/>
    </source>
</evidence>
<dbReference type="Pfam" id="PF14684">
    <property type="entry name" value="Tricorn_C1"/>
    <property type="match status" value="1"/>
</dbReference>
<dbReference type="SUPFAM" id="SSF52096">
    <property type="entry name" value="ClpP/crotonase"/>
    <property type="match status" value="1"/>
</dbReference>
<dbReference type="InterPro" id="IPR012393">
    <property type="entry name" value="Tricorn_protease"/>
</dbReference>
<evidence type="ECO:0000256" key="7">
    <source>
        <dbReference type="PIRNR" id="PIRNR036421"/>
    </source>
</evidence>
<dbReference type="GO" id="GO:0005737">
    <property type="term" value="C:cytoplasm"/>
    <property type="evidence" value="ECO:0007669"/>
    <property type="project" value="UniProtKB-SubCell"/>
</dbReference>
<dbReference type="InterPro" id="IPR028204">
    <property type="entry name" value="Tricorn_C1"/>
</dbReference>
<feature type="domain" description="Tail specific protease" evidence="10">
    <location>
        <begin position="900"/>
        <end position="1094"/>
    </location>
</feature>
<comment type="similarity">
    <text evidence="2 7">Belongs to the peptidase S41B family.</text>
</comment>
<dbReference type="Gene3D" id="3.30.750.44">
    <property type="match status" value="1"/>
</dbReference>
<dbReference type="CDD" id="cd07562">
    <property type="entry name" value="Peptidase_S41_TRI"/>
    <property type="match status" value="1"/>
</dbReference>
<feature type="active site" description="Nucleophile" evidence="8">
    <location>
        <position position="1025"/>
    </location>
</feature>
<dbReference type="Gene3D" id="2.120.10.60">
    <property type="entry name" value="Tricorn protease N-terminal domain"/>
    <property type="match status" value="1"/>
</dbReference>
<dbReference type="GO" id="GO:0006508">
    <property type="term" value="P:proteolysis"/>
    <property type="evidence" value="ECO:0007669"/>
    <property type="project" value="UniProtKB-UniRule"/>
</dbReference>
<dbReference type="Pfam" id="PF03572">
    <property type="entry name" value="Peptidase_S41"/>
    <property type="match status" value="1"/>
</dbReference>
<evidence type="ECO:0000256" key="8">
    <source>
        <dbReference type="PIRSR" id="PIRSR036421-1"/>
    </source>
</evidence>
<proteinExistence type="inferred from homology"/>
<dbReference type="InterPro" id="IPR029414">
    <property type="entry name" value="Tricorn_PDZ"/>
</dbReference>
<dbReference type="SUPFAM" id="SSF50156">
    <property type="entry name" value="PDZ domain-like"/>
    <property type="match status" value="1"/>
</dbReference>
<evidence type="ECO:0000256" key="9">
    <source>
        <dbReference type="SAM" id="MobiDB-lite"/>
    </source>
</evidence>
<gene>
    <name evidence="11" type="ORF">SAMN05660206_104238</name>
</gene>
<dbReference type="Pfam" id="PF26550">
    <property type="entry name" value="Tricorn_2nd"/>
    <property type="match status" value="1"/>
</dbReference>
<dbReference type="InterPro" id="IPR015943">
    <property type="entry name" value="WD40/YVTN_repeat-like_dom_sf"/>
</dbReference>
<feature type="active site" description="Charge relay system" evidence="8">
    <location>
        <position position="801"/>
    </location>
</feature>
<dbReference type="InterPro" id="IPR005151">
    <property type="entry name" value="Tail-specific_protease"/>
</dbReference>
<evidence type="ECO:0000256" key="6">
    <source>
        <dbReference type="ARBA" id="ARBA00022825"/>
    </source>
</evidence>
<evidence type="ECO:0000259" key="10">
    <source>
        <dbReference type="SMART" id="SM00245"/>
    </source>
</evidence>
<dbReference type="PANTHER" id="PTHR43253">
    <property type="entry name" value="TRICORN PROTEASE HOMOLOG 2-RELATED"/>
    <property type="match status" value="1"/>
</dbReference>
<dbReference type="PIRSF" id="PIRSF036421">
    <property type="entry name" value="Tricorn_protease"/>
    <property type="match status" value="1"/>
</dbReference>
<feature type="compositionally biased region" description="Basic and acidic residues" evidence="9">
    <location>
        <begin position="598"/>
        <end position="634"/>
    </location>
</feature>
<dbReference type="SUPFAM" id="SSF82171">
    <property type="entry name" value="DPP6 N-terminal domain-like"/>
    <property type="match status" value="1"/>
</dbReference>
<feature type="region of interest" description="Disordered" evidence="9">
    <location>
        <begin position="591"/>
        <end position="634"/>
    </location>
</feature>
<dbReference type="Pfam" id="PF14685">
    <property type="entry name" value="PDZ_Tricorn"/>
    <property type="match status" value="1"/>
</dbReference>
<protein>
    <recommendedName>
        <fullName evidence="7">Tricorn protease homolog</fullName>
        <ecNumber evidence="7">3.4.21.-</ecNumber>
    </recommendedName>
</protein>
<sequence length="1137" mass="128190">MRNSGSITVYILFIFCNISDRFPKMQIFPIFLIINHIVISMHTSFSNILKALAFSGVLLSTALAQQETLLLRNPSISDKHVSFVYGGDIWIADKDGSNARRLTVNPGVEQNPIFSPDGKNIAFTGNYDGNTDVYIIPIEGGAPQRVTYHPSADVVRGWLNNNEVYFTTTREFTYSLGSRLYKTSKNGTLAEPLLMPEAYQGSPSADGRYWAYIKNTDPTERDRVAFKRYRGGGMPSIWIFDTQTKEIEIIPGELSNDVKPVWLGDKVYFLSDRDKIVNIFSYDTKTKNIEKLTNFKDYDVRTLSGRGNELVFEYQGKVNILHTESKKVTPLSIAVHADAVYKRPHYADVTPSTIRSFSISPTGQRALFESRGEIITVPKEKGDARNISSSPDSHERFPAWSPNGKWISYISDKNGKYELVLRDQFAKEDPVYISLGQTAFYFQPTWSPDSKKLFYNDAHLNLYYVDIESKKVTLVDDDKLSSTTGRTSNHFQPSWSYDSNWIAYVKSLNNGVRTLFMYNLQTNQKTQITDGMSAVTQPTFSRDGKYLFFAASTNTGLTNSGLHMTAYEKNVNYSVYAFILSKDTPSIFKNESDEEKIVEDKEGKKEETEDKKDGDDKSKSSEEPKGKDKKAPTTKVDLEDINNRIVALPLSPGYYRLNGATENMLTYMRGRSIGVYDLNKLEDKTLVDQANGFDLSADGKKMIYMSGRDFFIVSAGQKPAAGTGKIALTNIKQMVDPAAEWNQVFNEVWAMQKEFFYVENMHGVDWNAMKTKYAKFLPYVNHRSDLGYLLNEMMGEMVVGHNYIYPGDEPSSPSVNTGTLAADFVVDQKGYKLTKIYTRLDWNPSFKAPLAEPGLNIKEGEYIVAINGIPVNSDRNIYQALENTVDKQVSVKVSATGSLSDARDLIVRPISFMDEVSLRRTDWVENNRKRTDELSKGQIAYVYMPNTGQEGYTSFNRYYFSQMDKKALLLDERNNGGGSVADYVIDLLSRELISGWKIRDGKSFTTPGNGIYGPKAMIINENAGSGGDMMPYMFRFKGLGKLVGRTTMGILVGISGYPPLLDGGRITSPNFGIFDLNSNYIIENEGVAPDIFVEQTPKELLEGRDPQLERTIQLLLEEMKTYPYKELKDPKDPVRVK</sequence>
<keyword evidence="6 7" id="KW-0720">Serine protease</keyword>
<dbReference type="EMBL" id="FOZZ01000004">
    <property type="protein sequence ID" value="SFS75048.1"/>
    <property type="molecule type" value="Genomic_DNA"/>
</dbReference>
<name>A0A1I6SE89_9SPHI</name>
<dbReference type="GO" id="GO:0008236">
    <property type="term" value="F:serine-type peptidase activity"/>
    <property type="evidence" value="ECO:0007669"/>
    <property type="project" value="UniProtKB-UniRule"/>
</dbReference>
<dbReference type="Gene3D" id="2.130.10.10">
    <property type="entry name" value="YVTN repeat-like/Quinoprotein amine dehydrogenase"/>
    <property type="match status" value="1"/>
</dbReference>
<comment type="subcellular location">
    <subcellularLocation>
        <location evidence="1 7">Cytoplasm</location>
    </subcellularLocation>
</comment>
<dbReference type="SUPFAM" id="SSF69304">
    <property type="entry name" value="Tricorn protease N-terminal domain"/>
    <property type="match status" value="1"/>
</dbReference>
<evidence type="ECO:0000313" key="11">
    <source>
        <dbReference type="EMBL" id="SFS75048.1"/>
    </source>
</evidence>
<comment type="function">
    <text evidence="7">Degrades oligopeptides.</text>
</comment>
<feature type="active site" description="Charge relay system" evidence="8">
    <location>
        <position position="1083"/>
    </location>
</feature>
<keyword evidence="5 7" id="KW-0378">Hydrolase</keyword>
<dbReference type="InterPro" id="IPR029045">
    <property type="entry name" value="ClpP/crotonase-like_dom_sf"/>
</dbReference>
<evidence type="ECO:0000256" key="3">
    <source>
        <dbReference type="ARBA" id="ARBA00022490"/>
    </source>
</evidence>
<keyword evidence="3 7" id="KW-0963">Cytoplasm</keyword>
<dbReference type="Gene3D" id="3.90.226.10">
    <property type="entry name" value="2-enoyl-CoA Hydratase, Chain A, domain 1"/>
    <property type="match status" value="1"/>
</dbReference>
<evidence type="ECO:0000256" key="5">
    <source>
        <dbReference type="ARBA" id="ARBA00022801"/>
    </source>
</evidence>
<keyword evidence="12" id="KW-1185">Reference proteome</keyword>
<dbReference type="PANTHER" id="PTHR43253:SF1">
    <property type="entry name" value="TRICORN PROTEASE HOMOLOG 2-RELATED"/>
    <property type="match status" value="1"/>
</dbReference>
<dbReference type="Gene3D" id="2.30.42.10">
    <property type="match status" value="1"/>
</dbReference>
<evidence type="ECO:0000256" key="2">
    <source>
        <dbReference type="ARBA" id="ARBA00008524"/>
    </source>
</evidence>
<dbReference type="InterPro" id="IPR036034">
    <property type="entry name" value="PDZ_sf"/>
</dbReference>
<dbReference type="Proteomes" id="UP000198785">
    <property type="component" value="Unassembled WGS sequence"/>
</dbReference>
<reference evidence="11 12" key="1">
    <citation type="submission" date="2016-10" db="EMBL/GenBank/DDBJ databases">
        <authorList>
            <person name="de Groot N.N."/>
        </authorList>
    </citation>
    <scope>NUCLEOTIDE SEQUENCE [LARGE SCALE GENOMIC DNA]</scope>
    <source>
        <strain evidence="11 12">DSM 22789</strain>
    </source>
</reference>
<keyword evidence="4 7" id="KW-0645">Protease</keyword>
<evidence type="ECO:0000256" key="1">
    <source>
        <dbReference type="ARBA" id="ARBA00004496"/>
    </source>
</evidence>
<accession>A0A1I6SE89</accession>
<dbReference type="AlphaFoldDB" id="A0A1I6SE89"/>
<dbReference type="Pfam" id="PF26549">
    <property type="entry name" value="Tricorn_N"/>
    <property type="match status" value="1"/>
</dbReference>
<organism evidence="11 12">
    <name type="scientific">Sphingobacterium wenxiniae</name>
    <dbReference type="NCBI Taxonomy" id="683125"/>
    <lineage>
        <taxon>Bacteria</taxon>
        <taxon>Pseudomonadati</taxon>
        <taxon>Bacteroidota</taxon>
        <taxon>Sphingobacteriia</taxon>
        <taxon>Sphingobacteriales</taxon>
        <taxon>Sphingobacteriaceae</taxon>
        <taxon>Sphingobacterium</taxon>
    </lineage>
</organism>